<organism evidence="2">
    <name type="scientific">Talaromyces marneffei PM1</name>
    <dbReference type="NCBI Taxonomy" id="1077442"/>
    <lineage>
        <taxon>Eukaryota</taxon>
        <taxon>Fungi</taxon>
        <taxon>Dikarya</taxon>
        <taxon>Ascomycota</taxon>
        <taxon>Pezizomycotina</taxon>
        <taxon>Eurotiomycetes</taxon>
        <taxon>Eurotiomycetidae</taxon>
        <taxon>Eurotiales</taxon>
        <taxon>Trichocomaceae</taxon>
        <taxon>Talaromyces</taxon>
        <taxon>Talaromyces sect. Talaromyces</taxon>
    </lineage>
</organism>
<gene>
    <name evidence="2" type="ORF">GQ26_0370750</name>
</gene>
<accession>A0A093XDE2</accession>
<dbReference type="EMBL" id="JPOX01000037">
    <property type="protein sequence ID" value="KFX43233.1"/>
    <property type="molecule type" value="Genomic_DNA"/>
</dbReference>
<feature type="compositionally biased region" description="Basic and acidic residues" evidence="1">
    <location>
        <begin position="12"/>
        <end position="39"/>
    </location>
</feature>
<dbReference type="eggNOG" id="ENOG502RNU8">
    <property type="taxonomic scope" value="Eukaryota"/>
</dbReference>
<name>A0A093XDE2_TALMA</name>
<dbReference type="HOGENOM" id="CLU_177138_0_0_1"/>
<feature type="region of interest" description="Disordered" evidence="1">
    <location>
        <begin position="1"/>
        <end position="103"/>
    </location>
</feature>
<evidence type="ECO:0000313" key="2">
    <source>
        <dbReference type="EMBL" id="KFX43233.1"/>
    </source>
</evidence>
<reference evidence="2" key="1">
    <citation type="journal article" date="2014" name="PLoS Genet.">
        <title>Signature Gene Expression Reveals Novel Clues to the Molecular Mechanisms of Dimorphic Transition in Penicillium marneffei.</title>
        <authorList>
            <person name="Yang E."/>
            <person name="Wang G."/>
            <person name="Cai J."/>
            <person name="Woo P.C."/>
            <person name="Lau S.K."/>
            <person name="Yuen K.-Y."/>
            <person name="Chow W.-N."/>
            <person name="Lin X."/>
        </authorList>
    </citation>
    <scope>NUCLEOTIDE SEQUENCE [LARGE SCALE GENOMIC DNA]</scope>
    <source>
        <strain evidence="2">PM1</strain>
    </source>
</reference>
<proteinExistence type="predicted"/>
<evidence type="ECO:0000256" key="1">
    <source>
        <dbReference type="SAM" id="MobiDB-lite"/>
    </source>
</evidence>
<comment type="caution">
    <text evidence="2">The sequence shown here is derived from an EMBL/GenBank/DDBJ whole genome shotgun (WGS) entry which is preliminary data.</text>
</comment>
<sequence>MPSSKTDTAIRYPERADQQRRIRGVTQDRKWEARMRERAVTNPELASNATAWGPETQLELHMDQEGNPQPDPKQFSDGNKAARQGLVSKGGDHDMVSAANDVP</sequence>
<dbReference type="AlphaFoldDB" id="A0A093XDE2"/>
<protein>
    <submittedName>
        <fullName evidence="2">Uncharacterized protein</fullName>
    </submittedName>
</protein>